<dbReference type="Proteomes" id="UP000237000">
    <property type="component" value="Unassembled WGS sequence"/>
</dbReference>
<evidence type="ECO:0000256" key="2">
    <source>
        <dbReference type="ARBA" id="ARBA00023163"/>
    </source>
</evidence>
<keyword evidence="2" id="KW-0804">Transcription</keyword>
<evidence type="ECO:0000313" key="6">
    <source>
        <dbReference type="Proteomes" id="UP000237000"/>
    </source>
</evidence>
<keyword evidence="1" id="KW-0805">Transcription regulation</keyword>
<comment type="caution">
    <text evidence="5">The sequence shown here is derived from an EMBL/GenBank/DDBJ whole genome shotgun (WGS) entry which is preliminary data.</text>
</comment>
<dbReference type="GO" id="GO:0006355">
    <property type="term" value="P:regulation of DNA-templated transcription"/>
    <property type="evidence" value="ECO:0007669"/>
    <property type="project" value="InterPro"/>
</dbReference>
<dbReference type="AlphaFoldDB" id="A0A2P5G2A4"/>
<gene>
    <name evidence="5" type="ORF">TorRG33x02_004980</name>
</gene>
<dbReference type="InterPro" id="IPR044660">
    <property type="entry name" value="IBH1-like"/>
</dbReference>
<sequence>MKSYPNLGLSASNDNNSRLSTSTTKAKFALRFIRSLKEMKKRGHVSNNSSADERSQRIKAAAYSSMAHAVGPRRAWARALLFKLQRSAKRHRVLTNMTRKRNRSCLVLRQKKNKKKKKGIKKKKSVTNGNDDVLLNQTDKLRGLVPGGKSMDICSLFEETAHYIKCLATQVKVMQDIADQLSPK</sequence>
<feature type="compositionally biased region" description="Polar residues" evidence="3">
    <location>
        <begin position="9"/>
        <end position="22"/>
    </location>
</feature>
<evidence type="ECO:0000313" key="5">
    <source>
        <dbReference type="EMBL" id="POO04194.1"/>
    </source>
</evidence>
<dbReference type="Pfam" id="PF26576">
    <property type="entry name" value="IBH1_N"/>
    <property type="match status" value="1"/>
</dbReference>
<evidence type="ECO:0000259" key="4">
    <source>
        <dbReference type="Pfam" id="PF26576"/>
    </source>
</evidence>
<feature type="domain" description="IBH1-like N-terminal" evidence="4">
    <location>
        <begin position="23"/>
        <end position="87"/>
    </location>
</feature>
<dbReference type="STRING" id="63057.A0A2P5G2A4"/>
<protein>
    <submittedName>
        <fullName evidence="5">IBH1 transcription factor</fullName>
    </submittedName>
</protein>
<dbReference type="InParanoid" id="A0A2P5G2A4"/>
<proteinExistence type="predicted"/>
<reference evidence="6" key="1">
    <citation type="submission" date="2016-06" db="EMBL/GenBank/DDBJ databases">
        <title>Parallel loss of symbiosis genes in relatives of nitrogen-fixing non-legume Parasponia.</title>
        <authorList>
            <person name="Van Velzen R."/>
            <person name="Holmer R."/>
            <person name="Bu F."/>
            <person name="Rutten L."/>
            <person name="Van Zeijl A."/>
            <person name="Liu W."/>
            <person name="Santuari L."/>
            <person name="Cao Q."/>
            <person name="Sharma T."/>
            <person name="Shen D."/>
            <person name="Roswanjaya Y."/>
            <person name="Wardhani T."/>
            <person name="Kalhor M.S."/>
            <person name="Jansen J."/>
            <person name="Van den Hoogen J."/>
            <person name="Gungor B."/>
            <person name="Hartog M."/>
            <person name="Hontelez J."/>
            <person name="Verver J."/>
            <person name="Yang W.-C."/>
            <person name="Schijlen E."/>
            <person name="Repin R."/>
            <person name="Schilthuizen M."/>
            <person name="Schranz E."/>
            <person name="Heidstra R."/>
            <person name="Miyata K."/>
            <person name="Fedorova E."/>
            <person name="Kohlen W."/>
            <person name="Bisseling T."/>
            <person name="Smit S."/>
            <person name="Geurts R."/>
        </authorList>
    </citation>
    <scope>NUCLEOTIDE SEQUENCE [LARGE SCALE GENOMIC DNA]</scope>
    <source>
        <strain evidence="6">cv. RG33-2</strain>
    </source>
</reference>
<evidence type="ECO:0000256" key="3">
    <source>
        <dbReference type="SAM" id="MobiDB-lite"/>
    </source>
</evidence>
<dbReference type="OrthoDB" id="786845at2759"/>
<feature type="region of interest" description="Disordered" evidence="3">
    <location>
        <begin position="112"/>
        <end position="131"/>
    </location>
</feature>
<feature type="compositionally biased region" description="Basic residues" evidence="3">
    <location>
        <begin position="112"/>
        <end position="125"/>
    </location>
</feature>
<accession>A0A2P5G2A4</accession>
<dbReference type="EMBL" id="JXTC01000001">
    <property type="protein sequence ID" value="POO04194.1"/>
    <property type="molecule type" value="Genomic_DNA"/>
</dbReference>
<dbReference type="InterPro" id="IPR059002">
    <property type="entry name" value="IBH1_N"/>
</dbReference>
<name>A0A2P5G2A4_TREOI</name>
<organism evidence="5 6">
    <name type="scientific">Trema orientale</name>
    <name type="common">Charcoal tree</name>
    <name type="synonym">Celtis orientalis</name>
    <dbReference type="NCBI Taxonomy" id="63057"/>
    <lineage>
        <taxon>Eukaryota</taxon>
        <taxon>Viridiplantae</taxon>
        <taxon>Streptophyta</taxon>
        <taxon>Embryophyta</taxon>
        <taxon>Tracheophyta</taxon>
        <taxon>Spermatophyta</taxon>
        <taxon>Magnoliopsida</taxon>
        <taxon>eudicotyledons</taxon>
        <taxon>Gunneridae</taxon>
        <taxon>Pentapetalae</taxon>
        <taxon>rosids</taxon>
        <taxon>fabids</taxon>
        <taxon>Rosales</taxon>
        <taxon>Cannabaceae</taxon>
        <taxon>Trema</taxon>
    </lineage>
</organism>
<keyword evidence="6" id="KW-1185">Reference proteome</keyword>
<feature type="region of interest" description="Disordered" evidence="3">
    <location>
        <begin position="1"/>
        <end position="22"/>
    </location>
</feature>
<dbReference type="PANTHER" id="PTHR33124">
    <property type="entry name" value="TRANSCRIPTION FACTOR IBH1-LIKE 1"/>
    <property type="match status" value="1"/>
</dbReference>
<dbReference type="PANTHER" id="PTHR33124:SF109">
    <property type="entry name" value="TRANSCRIPTION FACTOR IBH1"/>
    <property type="match status" value="1"/>
</dbReference>
<evidence type="ECO:0000256" key="1">
    <source>
        <dbReference type="ARBA" id="ARBA00023015"/>
    </source>
</evidence>
<dbReference type="FunCoup" id="A0A2P5G2A4">
    <property type="interactions" value="136"/>
</dbReference>